<sequence length="60" mass="7005">MKLVATKKVIREITGDEMNKKDEAVDVMQEYFPRGGWDYDDICKLYDAIEEGKIPHLKTE</sequence>
<evidence type="ECO:0000313" key="4">
    <source>
        <dbReference type="Proteomes" id="UP000224871"/>
    </source>
</evidence>
<name>A0A1N6MX03_9GAMM</name>
<reference evidence="2" key="1">
    <citation type="submission" date="2016-12" db="EMBL/GenBank/DDBJ databases">
        <authorList>
            <person name="Song W.-J."/>
            <person name="Kurnit D.M."/>
        </authorList>
    </citation>
    <scope>NUCLEOTIDE SEQUENCE [LARGE SCALE GENOMIC DNA]</scope>
    <source>
        <strain evidence="2">HGB1681</strain>
    </source>
</reference>
<gene>
    <name evidence="1" type="ORF">Xinn_02570</name>
    <name evidence="2" type="ORF">XIS1_1800027</name>
</gene>
<dbReference type="Proteomes" id="UP000224871">
    <property type="component" value="Unassembled WGS sequence"/>
</dbReference>
<organism evidence="2 3">
    <name type="scientific">Xenorhabdus innexi</name>
    <dbReference type="NCBI Taxonomy" id="290109"/>
    <lineage>
        <taxon>Bacteria</taxon>
        <taxon>Pseudomonadati</taxon>
        <taxon>Pseudomonadota</taxon>
        <taxon>Gammaproteobacteria</taxon>
        <taxon>Enterobacterales</taxon>
        <taxon>Morganellaceae</taxon>
        <taxon>Xenorhabdus</taxon>
    </lineage>
</organism>
<dbReference type="RefSeq" id="WP_086956792.1">
    <property type="nucleotide sequence ID" value="NZ_CAWNQC010000228.1"/>
</dbReference>
<reference evidence="1 4" key="3">
    <citation type="journal article" date="2017" name="Nat. Microbiol.">
        <title>Natural product diversity associated with the nematode symbionts Photorhabdus and Xenorhabdus.</title>
        <authorList>
            <person name="Tobias N.J."/>
            <person name="Wolff H."/>
            <person name="Djahanschiri B."/>
            <person name="Grundmann F."/>
            <person name="Kronenwerth M."/>
            <person name="Shi Y.M."/>
            <person name="Simonyi S."/>
            <person name="Grun P."/>
            <person name="Shapiro-Ilan D."/>
            <person name="Pidot S.J."/>
            <person name="Stinear T.P."/>
            <person name="Ebersberger I."/>
            <person name="Bode H.B."/>
        </authorList>
    </citation>
    <scope>NUCLEOTIDE SEQUENCE [LARGE SCALE GENOMIC DNA]</scope>
    <source>
        <strain evidence="1 4">DSM 16336</strain>
    </source>
</reference>
<evidence type="ECO:0000313" key="2">
    <source>
        <dbReference type="EMBL" id="SIP73304.1"/>
    </source>
</evidence>
<proteinExistence type="predicted"/>
<dbReference type="EMBL" id="FTLG01000091">
    <property type="protein sequence ID" value="SIP73304.1"/>
    <property type="molecule type" value="Genomic_DNA"/>
</dbReference>
<evidence type="ECO:0000313" key="1">
    <source>
        <dbReference type="EMBL" id="PHM33313.1"/>
    </source>
</evidence>
<protein>
    <submittedName>
        <fullName evidence="2">Uncharacterized protein</fullName>
    </submittedName>
</protein>
<evidence type="ECO:0000313" key="3">
    <source>
        <dbReference type="Proteomes" id="UP000196435"/>
    </source>
</evidence>
<reference evidence="3" key="2">
    <citation type="submission" date="2016-12" db="EMBL/GenBank/DDBJ databases">
        <authorList>
            <person name="Gaudriault S."/>
        </authorList>
    </citation>
    <scope>NUCLEOTIDE SEQUENCE [LARGE SCALE GENOMIC DNA]</scope>
    <source>
        <strain evidence="3">HGB1681 (deposited as PTA-6826 in the American Type Culture Collection)</strain>
    </source>
</reference>
<dbReference type="Proteomes" id="UP000196435">
    <property type="component" value="Unassembled WGS sequence"/>
</dbReference>
<accession>A0A1N6MX03</accession>
<keyword evidence="4" id="KW-1185">Reference proteome</keyword>
<dbReference type="OrthoDB" id="6638464at2"/>
<dbReference type="EMBL" id="NIBU01000031">
    <property type="protein sequence ID" value="PHM33313.1"/>
    <property type="molecule type" value="Genomic_DNA"/>
</dbReference>
<dbReference type="AlphaFoldDB" id="A0A1N6MX03"/>